<organism evidence="2 3">
    <name type="scientific">Actinoplanes derwentensis</name>
    <dbReference type="NCBI Taxonomy" id="113562"/>
    <lineage>
        <taxon>Bacteria</taxon>
        <taxon>Bacillati</taxon>
        <taxon>Actinomycetota</taxon>
        <taxon>Actinomycetes</taxon>
        <taxon>Micromonosporales</taxon>
        <taxon>Micromonosporaceae</taxon>
        <taxon>Actinoplanes</taxon>
    </lineage>
</organism>
<dbReference type="AlphaFoldDB" id="A0A1H2CMS8"/>
<evidence type="ECO:0000313" key="2">
    <source>
        <dbReference type="EMBL" id="SDT71639.1"/>
    </source>
</evidence>
<accession>A0A1H2CMS8</accession>
<reference evidence="2 3" key="1">
    <citation type="submission" date="2016-10" db="EMBL/GenBank/DDBJ databases">
        <authorList>
            <person name="de Groot N.N."/>
        </authorList>
    </citation>
    <scope>NUCLEOTIDE SEQUENCE [LARGE SCALE GENOMIC DNA]</scope>
    <source>
        <strain evidence="2 3">DSM 43941</strain>
    </source>
</reference>
<feature type="compositionally biased region" description="Basic residues" evidence="1">
    <location>
        <begin position="176"/>
        <end position="185"/>
    </location>
</feature>
<dbReference type="InterPro" id="IPR014942">
    <property type="entry name" value="AbiEii"/>
</dbReference>
<dbReference type="GO" id="GO:0016740">
    <property type="term" value="F:transferase activity"/>
    <property type="evidence" value="ECO:0007669"/>
    <property type="project" value="UniProtKB-KW"/>
</dbReference>
<keyword evidence="2" id="KW-0808">Transferase</keyword>
<dbReference type="STRING" id="113562.SAMN04489716_6216"/>
<evidence type="ECO:0000256" key="1">
    <source>
        <dbReference type="SAM" id="MobiDB-lite"/>
    </source>
</evidence>
<proteinExistence type="predicted"/>
<dbReference type="Proteomes" id="UP000198688">
    <property type="component" value="Chromosome I"/>
</dbReference>
<protein>
    <submittedName>
        <fullName evidence="2">Nucleotidyl transferase AbiEii toxin, Type IV TA system</fullName>
    </submittedName>
</protein>
<evidence type="ECO:0000313" key="3">
    <source>
        <dbReference type="Proteomes" id="UP000198688"/>
    </source>
</evidence>
<feature type="region of interest" description="Disordered" evidence="1">
    <location>
        <begin position="157"/>
        <end position="185"/>
    </location>
</feature>
<keyword evidence="3" id="KW-1185">Reference proteome</keyword>
<dbReference type="Pfam" id="PF08843">
    <property type="entry name" value="AbiEii"/>
    <property type="match status" value="1"/>
</dbReference>
<name>A0A1H2CMS8_9ACTN</name>
<dbReference type="EMBL" id="LT629758">
    <property type="protein sequence ID" value="SDT71639.1"/>
    <property type="molecule type" value="Genomic_DNA"/>
</dbReference>
<gene>
    <name evidence="2" type="ORF">SAMN04489716_6216</name>
</gene>
<feature type="compositionally biased region" description="Basic and acidic residues" evidence="1">
    <location>
        <begin position="164"/>
        <end position="175"/>
    </location>
</feature>
<sequence length="185" mass="20201">MNVTSDIDYADYDLDGETGRVRVSVPWRAPDFEPGTVQIDVSFGERLPEPPVCTAVPRSGGRPPLGLWTPSRELSLAWKLYWLATDQRVSRVSAMKDDYDAVLLAESPGMHLRPVLQRVALGTEPAPSPIRSPSNAISHTVGDQRADGVVGAAVRTNPGVPAVTRHDPHLDGERHPSRRRRAPTS</sequence>